<feature type="domain" description="GST C-terminal" evidence="5">
    <location>
        <begin position="86"/>
        <end position="210"/>
    </location>
</feature>
<comment type="caution">
    <text evidence="6">The sequence shown here is derived from an EMBL/GenBank/DDBJ whole genome shotgun (WGS) entry which is preliminary data.</text>
</comment>
<dbReference type="Pfam" id="PF00043">
    <property type="entry name" value="GST_C"/>
    <property type="match status" value="1"/>
</dbReference>
<dbReference type="FunFam" id="3.40.30.10:FF:000039">
    <property type="entry name" value="Glutathione S-transferase domain"/>
    <property type="match status" value="1"/>
</dbReference>
<sequence length="210" mass="23760">MIELIGLNPTRSNRVQWILEELDLPYRFRQVNFKAGDTHSPAFLALNPNGKIPVLRDGDLVIYESAAIANYLAETYGDGRLMPALGTPERAHYHQWLIYAVSELEQPLWTAAKHKFALPEALRVDGLKPAVKFEFDRAFNILADWLKGREFMIGQNFSCVDVFITHTLGWAQKAGMDMDAPHVAEYVGRMTARPAFSRIAQKESEPFNPA</sequence>
<dbReference type="PROSITE" id="PS50405">
    <property type="entry name" value="GST_CTER"/>
    <property type="match status" value="1"/>
</dbReference>
<dbReference type="InterPro" id="IPR040079">
    <property type="entry name" value="Glutathione_S-Trfase"/>
</dbReference>
<evidence type="ECO:0000256" key="1">
    <source>
        <dbReference type="ARBA" id="ARBA00007409"/>
    </source>
</evidence>
<dbReference type="PANTHER" id="PTHR44051:SF8">
    <property type="entry name" value="GLUTATHIONE S-TRANSFERASE GSTA"/>
    <property type="match status" value="1"/>
</dbReference>
<dbReference type="EMBL" id="JAFREP010000003">
    <property type="protein sequence ID" value="MBO1317620.1"/>
    <property type="molecule type" value="Genomic_DNA"/>
</dbReference>
<evidence type="ECO:0000313" key="7">
    <source>
        <dbReference type="Proteomes" id="UP000664417"/>
    </source>
</evidence>
<dbReference type="InterPro" id="IPR004045">
    <property type="entry name" value="Glutathione_S-Trfase_N"/>
</dbReference>
<dbReference type="InterPro" id="IPR036282">
    <property type="entry name" value="Glutathione-S-Trfase_C_sf"/>
</dbReference>
<comment type="similarity">
    <text evidence="1 3">Belongs to the GST superfamily.</text>
</comment>
<keyword evidence="7" id="KW-1185">Reference proteome</keyword>
<dbReference type="InterPro" id="IPR036249">
    <property type="entry name" value="Thioredoxin-like_sf"/>
</dbReference>
<dbReference type="Proteomes" id="UP000664417">
    <property type="component" value="Unassembled WGS sequence"/>
</dbReference>
<dbReference type="CDD" id="cd03046">
    <property type="entry name" value="GST_N_GTT1_like"/>
    <property type="match status" value="1"/>
</dbReference>
<feature type="domain" description="GST N-terminal" evidence="4">
    <location>
        <begin position="1"/>
        <end position="80"/>
    </location>
</feature>
<dbReference type="Pfam" id="PF02798">
    <property type="entry name" value="GST_N"/>
    <property type="match status" value="1"/>
</dbReference>
<gene>
    <name evidence="6" type="ORF">J3U88_04040</name>
</gene>
<reference evidence="6" key="1">
    <citation type="submission" date="2021-03" db="EMBL/GenBank/DDBJ databases">
        <authorList>
            <person name="Wang G."/>
        </authorList>
    </citation>
    <scope>NUCLEOTIDE SEQUENCE</scope>
    <source>
        <strain evidence="6">KCTC 12899</strain>
    </source>
</reference>
<evidence type="ECO:0000256" key="3">
    <source>
        <dbReference type="RuleBase" id="RU003494"/>
    </source>
</evidence>
<dbReference type="GO" id="GO:0016740">
    <property type="term" value="F:transferase activity"/>
    <property type="evidence" value="ECO:0007669"/>
    <property type="project" value="UniProtKB-KW"/>
</dbReference>
<dbReference type="CDD" id="cd03207">
    <property type="entry name" value="GST_C_8"/>
    <property type="match status" value="1"/>
</dbReference>
<evidence type="ECO:0000313" key="6">
    <source>
        <dbReference type="EMBL" id="MBO1317620.1"/>
    </source>
</evidence>
<protein>
    <submittedName>
        <fullName evidence="6">Glutathione S-transferase family protein</fullName>
    </submittedName>
</protein>
<dbReference type="InterPro" id="IPR010987">
    <property type="entry name" value="Glutathione-S-Trfase_C-like"/>
</dbReference>
<dbReference type="PROSITE" id="PS50404">
    <property type="entry name" value="GST_NTER"/>
    <property type="match status" value="1"/>
</dbReference>
<evidence type="ECO:0000259" key="4">
    <source>
        <dbReference type="PROSITE" id="PS50404"/>
    </source>
</evidence>
<dbReference type="RefSeq" id="WP_207856970.1">
    <property type="nucleotide sequence ID" value="NZ_JAFREP010000003.1"/>
</dbReference>
<evidence type="ECO:0000259" key="5">
    <source>
        <dbReference type="PROSITE" id="PS50405"/>
    </source>
</evidence>
<dbReference type="Gene3D" id="1.20.1050.10">
    <property type="match status" value="1"/>
</dbReference>
<evidence type="ECO:0000256" key="2">
    <source>
        <dbReference type="ARBA" id="ARBA00022679"/>
    </source>
</evidence>
<dbReference type="Gene3D" id="3.40.30.10">
    <property type="entry name" value="Glutaredoxin"/>
    <property type="match status" value="1"/>
</dbReference>
<dbReference type="AlphaFoldDB" id="A0A8J7QFP7"/>
<dbReference type="SFLD" id="SFLDS00019">
    <property type="entry name" value="Glutathione_Transferase_(cytos"/>
    <property type="match status" value="1"/>
</dbReference>
<keyword evidence="2" id="KW-0808">Transferase</keyword>
<organism evidence="6 7">
    <name type="scientific">Acanthopleuribacter pedis</name>
    <dbReference type="NCBI Taxonomy" id="442870"/>
    <lineage>
        <taxon>Bacteria</taxon>
        <taxon>Pseudomonadati</taxon>
        <taxon>Acidobacteriota</taxon>
        <taxon>Holophagae</taxon>
        <taxon>Acanthopleuribacterales</taxon>
        <taxon>Acanthopleuribacteraceae</taxon>
        <taxon>Acanthopleuribacter</taxon>
    </lineage>
</organism>
<dbReference type="InterPro" id="IPR004046">
    <property type="entry name" value="GST_C"/>
</dbReference>
<dbReference type="SFLD" id="SFLDG00358">
    <property type="entry name" value="Main_(cytGST)"/>
    <property type="match status" value="1"/>
</dbReference>
<dbReference type="SUPFAM" id="SSF52833">
    <property type="entry name" value="Thioredoxin-like"/>
    <property type="match status" value="1"/>
</dbReference>
<dbReference type="SFLD" id="SFLDG01150">
    <property type="entry name" value="Main.1:_Beta-like"/>
    <property type="match status" value="1"/>
</dbReference>
<name>A0A8J7QFP7_9BACT</name>
<proteinExistence type="inferred from homology"/>
<dbReference type="PANTHER" id="PTHR44051">
    <property type="entry name" value="GLUTATHIONE S-TRANSFERASE-RELATED"/>
    <property type="match status" value="1"/>
</dbReference>
<dbReference type="SUPFAM" id="SSF47616">
    <property type="entry name" value="GST C-terminal domain-like"/>
    <property type="match status" value="1"/>
</dbReference>
<accession>A0A8J7QFP7</accession>